<dbReference type="AlphaFoldDB" id="A0A4R6T8U7"/>
<comment type="caution">
    <text evidence="3">The sequence shown here is derived from an EMBL/GenBank/DDBJ whole genome shotgun (WGS) entry which is preliminary data.</text>
</comment>
<dbReference type="Proteomes" id="UP000294535">
    <property type="component" value="Unassembled WGS sequence"/>
</dbReference>
<evidence type="ECO:0000313" key="4">
    <source>
        <dbReference type="Proteomes" id="UP000294535"/>
    </source>
</evidence>
<dbReference type="EMBL" id="SNYF01000006">
    <property type="protein sequence ID" value="TDQ17398.1"/>
    <property type="molecule type" value="Genomic_DNA"/>
</dbReference>
<organism evidence="3 4">
    <name type="scientific">Algoriphagus boseongensis</name>
    <dbReference type="NCBI Taxonomy" id="1442587"/>
    <lineage>
        <taxon>Bacteria</taxon>
        <taxon>Pseudomonadati</taxon>
        <taxon>Bacteroidota</taxon>
        <taxon>Cytophagia</taxon>
        <taxon>Cytophagales</taxon>
        <taxon>Cyclobacteriaceae</taxon>
        <taxon>Algoriphagus</taxon>
    </lineage>
</organism>
<accession>A0A4R6T8U7</accession>
<name>A0A4R6T8U7_9BACT</name>
<protein>
    <submittedName>
        <fullName evidence="3">Nucleotide-binding universal stress UspA family protein</fullName>
    </submittedName>
</protein>
<reference evidence="3 4" key="1">
    <citation type="submission" date="2019-03" db="EMBL/GenBank/DDBJ databases">
        <title>Genomic Encyclopedia of Type Strains, Phase III (KMG-III): the genomes of soil and plant-associated and newly described type strains.</title>
        <authorList>
            <person name="Whitman W."/>
        </authorList>
    </citation>
    <scope>NUCLEOTIDE SEQUENCE [LARGE SCALE GENOMIC DNA]</scope>
    <source>
        <strain evidence="3 4">CECT 8446</strain>
    </source>
</reference>
<dbReference type="PRINTS" id="PR01438">
    <property type="entry name" value="UNVRSLSTRESS"/>
</dbReference>
<sequence>MAYLKRSSLKDMFKRIGLAIAFSPRMEALITEAKRLVNFFGSELILIHVGVKTEELEGQLDEILSRLGVEKAKTKVLWKENGKPAKKILEACREENVDLLVAGALKQEGFLKYYLGSVGRKIIRKAPCSVLTLIEPKMETTEFSKVVINGTQLEITPEVIRQGIDFSKAIAAKNVYILNEIKMYGLLMGTASEDTEDEVSGTRRQLVQDEITYVEENMKGIDVGDLKISIKVTGGRWATELARFCEKIEADLLIVGDDRSLTFFDRLFPHDLEDLLSTLPCNLLIIKP</sequence>
<dbReference type="Pfam" id="PF00582">
    <property type="entry name" value="Usp"/>
    <property type="match status" value="1"/>
</dbReference>
<dbReference type="SUPFAM" id="SSF52402">
    <property type="entry name" value="Adenine nucleotide alpha hydrolases-like"/>
    <property type="match status" value="2"/>
</dbReference>
<evidence type="ECO:0000313" key="3">
    <source>
        <dbReference type="EMBL" id="TDQ17398.1"/>
    </source>
</evidence>
<gene>
    <name evidence="3" type="ORF">DFQ04_2051</name>
</gene>
<dbReference type="PANTHER" id="PTHR46268">
    <property type="entry name" value="STRESS RESPONSE PROTEIN NHAX"/>
    <property type="match status" value="1"/>
</dbReference>
<dbReference type="PANTHER" id="PTHR46268:SF6">
    <property type="entry name" value="UNIVERSAL STRESS PROTEIN UP12"/>
    <property type="match status" value="1"/>
</dbReference>
<evidence type="ECO:0000259" key="2">
    <source>
        <dbReference type="Pfam" id="PF00582"/>
    </source>
</evidence>
<dbReference type="InterPro" id="IPR006015">
    <property type="entry name" value="Universal_stress_UspA"/>
</dbReference>
<comment type="similarity">
    <text evidence="1">Belongs to the universal stress protein A family.</text>
</comment>
<dbReference type="InterPro" id="IPR006016">
    <property type="entry name" value="UspA"/>
</dbReference>
<evidence type="ECO:0000256" key="1">
    <source>
        <dbReference type="ARBA" id="ARBA00008791"/>
    </source>
</evidence>
<keyword evidence="4" id="KW-1185">Reference proteome</keyword>
<dbReference type="CDD" id="cd00293">
    <property type="entry name" value="USP-like"/>
    <property type="match status" value="1"/>
</dbReference>
<dbReference type="InterPro" id="IPR014729">
    <property type="entry name" value="Rossmann-like_a/b/a_fold"/>
</dbReference>
<feature type="domain" description="UspA" evidence="2">
    <location>
        <begin position="12"/>
        <end position="131"/>
    </location>
</feature>
<dbReference type="Gene3D" id="3.40.50.620">
    <property type="entry name" value="HUPs"/>
    <property type="match status" value="2"/>
</dbReference>
<proteinExistence type="inferred from homology"/>